<dbReference type="GO" id="GO:0008194">
    <property type="term" value="F:UDP-glycosyltransferase activity"/>
    <property type="evidence" value="ECO:0007669"/>
    <property type="project" value="InterPro"/>
</dbReference>
<comment type="similarity">
    <text evidence="1">Belongs to the UDP-glycosyltransferase family.</text>
</comment>
<accession>A0A1Y1NPQ7</accession>
<dbReference type="Gene3D" id="3.40.50.2000">
    <property type="entry name" value="Glycogen Phosphorylase B"/>
    <property type="match status" value="1"/>
</dbReference>
<dbReference type="PANTHER" id="PTHR48043:SF159">
    <property type="entry name" value="EG:EG0003.4 PROTEIN-RELATED"/>
    <property type="match status" value="1"/>
</dbReference>
<dbReference type="EMBL" id="GEZM01000913">
    <property type="protein sequence ID" value="JAV98247.1"/>
    <property type="molecule type" value="Transcribed_RNA"/>
</dbReference>
<evidence type="ECO:0000256" key="3">
    <source>
        <dbReference type="ARBA" id="ARBA00022679"/>
    </source>
</evidence>
<evidence type="ECO:0000256" key="2">
    <source>
        <dbReference type="ARBA" id="ARBA00022676"/>
    </source>
</evidence>
<keyword evidence="3" id="KW-0808">Transferase</keyword>
<evidence type="ECO:0008006" key="5">
    <source>
        <dbReference type="Google" id="ProtNLM"/>
    </source>
</evidence>
<organism evidence="4">
    <name type="scientific">Photinus pyralis</name>
    <name type="common">Common eastern firefly</name>
    <name type="synonym">Lampyris pyralis</name>
    <dbReference type="NCBI Taxonomy" id="7054"/>
    <lineage>
        <taxon>Eukaryota</taxon>
        <taxon>Metazoa</taxon>
        <taxon>Ecdysozoa</taxon>
        <taxon>Arthropoda</taxon>
        <taxon>Hexapoda</taxon>
        <taxon>Insecta</taxon>
        <taxon>Pterygota</taxon>
        <taxon>Neoptera</taxon>
        <taxon>Endopterygota</taxon>
        <taxon>Coleoptera</taxon>
        <taxon>Polyphaga</taxon>
        <taxon>Elateriformia</taxon>
        <taxon>Elateroidea</taxon>
        <taxon>Lampyridae</taxon>
        <taxon>Lampyrinae</taxon>
        <taxon>Photinus</taxon>
    </lineage>
</organism>
<evidence type="ECO:0000256" key="1">
    <source>
        <dbReference type="ARBA" id="ARBA00009995"/>
    </source>
</evidence>
<dbReference type="SUPFAM" id="SSF53756">
    <property type="entry name" value="UDP-Glycosyltransferase/glycogen phosphorylase"/>
    <property type="match status" value="1"/>
</dbReference>
<dbReference type="InterPro" id="IPR050271">
    <property type="entry name" value="UDP-glycosyltransferase"/>
</dbReference>
<dbReference type="PANTHER" id="PTHR48043">
    <property type="entry name" value="EG:EG0003.4 PROTEIN-RELATED"/>
    <property type="match status" value="1"/>
</dbReference>
<sequence>MSSLRQEVPEFWSFFIYNLTATTNSVISFSRSWQRGATELAARGHEVTLITGYETKENVTNLKTIVVNTHLKGISANMFRMSEGSMLWSNMKFDNYLLSVAEGTLSDDNVQALIKSKEHFDVVILERLRNEAFHGFCAHFKAHCVLSTSMPASRLINLQLGNSAPPSYVPEMCSTFSNNMNFFERLSNAFAYVFLTIWYRSYMQPLHNNLMHKHFPDVPDLSDIFHNISLVLINAHTATNPPVPLLPNMIDIGGYHIRQPEPLSEDLKAYLDSSNEGVILVSMGSILRSAYISDSKREAILNALGNLPQNVLWKWDEESMPNQPRNIRLVKWLLQNDVLGSVFCQFPVS</sequence>
<protein>
    <recommendedName>
        <fullName evidence="5">UDP-glycosyltransferase</fullName>
    </recommendedName>
</protein>
<dbReference type="Pfam" id="PF00201">
    <property type="entry name" value="UDPGT"/>
    <property type="match status" value="1"/>
</dbReference>
<reference evidence="4" key="1">
    <citation type="journal article" date="2016" name="Sci. Rep.">
        <title>Molecular characterization of firefly nuptial gifts: a multi-omics approach sheds light on postcopulatory sexual selection.</title>
        <authorList>
            <person name="Al-Wathiqui N."/>
            <person name="Fallon T.R."/>
            <person name="South A."/>
            <person name="Weng J.K."/>
            <person name="Lewis S.M."/>
        </authorList>
    </citation>
    <scope>NUCLEOTIDE SEQUENCE</scope>
</reference>
<dbReference type="InterPro" id="IPR002213">
    <property type="entry name" value="UDP_glucos_trans"/>
</dbReference>
<dbReference type="AlphaFoldDB" id="A0A1Y1NPQ7"/>
<name>A0A1Y1NPQ7_PHOPY</name>
<keyword evidence="2" id="KW-0328">Glycosyltransferase</keyword>
<evidence type="ECO:0000313" key="4">
    <source>
        <dbReference type="EMBL" id="JAV98247.1"/>
    </source>
</evidence>
<proteinExistence type="inferred from homology"/>